<dbReference type="PANTHER" id="PTHR36507">
    <property type="entry name" value="BLL1555 PROTEIN"/>
    <property type="match status" value="1"/>
</dbReference>
<dbReference type="Proteomes" id="UP000034595">
    <property type="component" value="Unassembled WGS sequence"/>
</dbReference>
<evidence type="ECO:0000256" key="1">
    <source>
        <dbReference type="ARBA" id="ARBA00022723"/>
    </source>
</evidence>
<dbReference type="InterPro" id="IPR008972">
    <property type="entry name" value="Cupredoxin"/>
</dbReference>
<dbReference type="InterPro" id="IPR013783">
    <property type="entry name" value="Ig-like_fold"/>
</dbReference>
<protein>
    <submittedName>
        <fullName evidence="5">Hydroxyproline-rich glycoprotein</fullName>
    </submittedName>
</protein>
<dbReference type="InterPro" id="IPR052721">
    <property type="entry name" value="ET_Amicyanin"/>
</dbReference>
<comment type="caution">
    <text evidence="5">The sequence shown here is derived from an EMBL/GenBank/DDBJ whole genome shotgun (WGS) entry which is preliminary data.</text>
</comment>
<reference evidence="5 6" key="1">
    <citation type="journal article" date="2015" name="Nature">
        <title>rRNA introns, odd ribosomes, and small enigmatic genomes across a large radiation of phyla.</title>
        <authorList>
            <person name="Brown C.T."/>
            <person name="Hug L.A."/>
            <person name="Thomas B.C."/>
            <person name="Sharon I."/>
            <person name="Castelle C.J."/>
            <person name="Singh A."/>
            <person name="Wilkins M.J."/>
            <person name="Williams K.H."/>
            <person name="Banfield J.F."/>
        </authorList>
    </citation>
    <scope>NUCLEOTIDE SEQUENCE [LARGE SCALE GENOMIC DNA]</scope>
</reference>
<evidence type="ECO:0000259" key="4">
    <source>
        <dbReference type="Pfam" id="PF00127"/>
    </source>
</evidence>
<organism evidence="5 6">
    <name type="scientific">Candidatus Azambacteria bacterium GW2011_GWA1_44_9</name>
    <dbReference type="NCBI Taxonomy" id="1618610"/>
    <lineage>
        <taxon>Bacteria</taxon>
        <taxon>Candidatus Azamiibacteriota</taxon>
    </lineage>
</organism>
<dbReference type="EMBL" id="LCJQ01000026">
    <property type="protein sequence ID" value="KKT80746.1"/>
    <property type="molecule type" value="Genomic_DNA"/>
</dbReference>
<feature type="region of interest" description="Disordered" evidence="3">
    <location>
        <begin position="711"/>
        <end position="745"/>
    </location>
</feature>
<dbReference type="GO" id="GO:0005507">
    <property type="term" value="F:copper ion binding"/>
    <property type="evidence" value="ECO:0007669"/>
    <property type="project" value="InterPro"/>
</dbReference>
<keyword evidence="2" id="KW-0186">Copper</keyword>
<feature type="compositionally biased region" description="Polar residues" evidence="3">
    <location>
        <begin position="718"/>
        <end position="728"/>
    </location>
</feature>
<dbReference type="InterPro" id="IPR000923">
    <property type="entry name" value="BlueCu_1"/>
</dbReference>
<dbReference type="SUPFAM" id="SSF49299">
    <property type="entry name" value="PKD domain"/>
    <property type="match status" value="2"/>
</dbReference>
<gene>
    <name evidence="5" type="ORF">UW78_C0026G0004</name>
</gene>
<dbReference type="SUPFAM" id="SSF49503">
    <property type="entry name" value="Cupredoxins"/>
    <property type="match status" value="1"/>
</dbReference>
<dbReference type="Gene3D" id="2.60.40.420">
    <property type="entry name" value="Cupredoxins - blue copper proteins"/>
    <property type="match status" value="1"/>
</dbReference>
<sequence length="781" mass="84494">MKKIIFGIFCFLFLLIIQSISPKVTLAAKTDYYHACCRAGIAQNNCSPGTGDEWDYFTTQRECDSRYRELNTYGYTCNSGEGIQGYDGGGKPIPIPGVCSLDGNSIRCRGGISQSIVNSTFCEAVPTTPTPPRQAPTPTPTLRTPPPPPSTPTPGQGTCQNVNIYFDAPSYTVGQTVKTWVRGNIPQSAGLTMVVNAYPGGAIINPAFHGVTGSGSDNTWTWSFPLQREGTYMVYTYSKGVLCPGSRSISVRAPSAGQGPTCNISATPESGSSPLAVNLTANAFASSGFTINQSQWNFGYTNQPPKYYYTFSPTISETASQTFYQNTNVTFTATDSSGMSTTCSKYIAITGSPVPTPPVSANTVYMQNLTFNPNYINVPMGQAVTWYNRDITNHTVTSIDGRFPNSGIIGPGQSYTAYFTQPGTFPYRCDFHPLTMTGTVQVGTGGIGGPLPGDPSRPTCQLSAPQIGPNGMTVTVTNQASSPAGRAIRQYWFDFGISGGQYSQTPTGTYTYPTIGRYRVSSYVIDEVGARSDPCVSTDFYVQPAVPTPYTPPPTSCTQAIQAAFRSPQSGNVWMNPAGITSSTFPFFNISAQLGGFFNYSHITDPNQTPDPNISLRVTGPNNYNEPFTNGAYFTPPTGGNYTLYATSRFGGCSATATLVADYATPTPTPPYFYPTPTPPYFYPTPTPPYFYPTPTPDFTIINPYDNSWSGPEFSQPAIDNNPDSSQPYIYPSPTPYSAQPYSPEPETYYRPLPYNWAPSYPQPSNEGPIYDNSIYSHPNI</sequence>
<dbReference type="Pfam" id="PF00127">
    <property type="entry name" value="Copper-bind"/>
    <property type="match status" value="1"/>
</dbReference>
<dbReference type="AlphaFoldDB" id="A0A0G1KAG7"/>
<feature type="domain" description="Blue (type 1) copper" evidence="4">
    <location>
        <begin position="363"/>
        <end position="442"/>
    </location>
</feature>
<dbReference type="InterPro" id="IPR035986">
    <property type="entry name" value="PKD_dom_sf"/>
</dbReference>
<keyword evidence="1" id="KW-0479">Metal-binding</keyword>
<dbReference type="PANTHER" id="PTHR36507:SF1">
    <property type="entry name" value="BLL1555 PROTEIN"/>
    <property type="match status" value="1"/>
</dbReference>
<evidence type="ECO:0000313" key="5">
    <source>
        <dbReference type="EMBL" id="KKT80746.1"/>
    </source>
</evidence>
<accession>A0A0G1KAG7</accession>
<dbReference type="GO" id="GO:0009055">
    <property type="term" value="F:electron transfer activity"/>
    <property type="evidence" value="ECO:0007669"/>
    <property type="project" value="InterPro"/>
</dbReference>
<dbReference type="Gene3D" id="2.60.40.10">
    <property type="entry name" value="Immunoglobulins"/>
    <property type="match status" value="2"/>
</dbReference>
<proteinExistence type="predicted"/>
<feature type="region of interest" description="Disordered" evidence="3">
    <location>
        <begin position="124"/>
        <end position="157"/>
    </location>
</feature>
<dbReference type="PRINTS" id="PR01217">
    <property type="entry name" value="PRICHEXTENSN"/>
</dbReference>
<evidence type="ECO:0000313" key="6">
    <source>
        <dbReference type="Proteomes" id="UP000034595"/>
    </source>
</evidence>
<name>A0A0G1KAG7_9BACT</name>
<evidence type="ECO:0000256" key="3">
    <source>
        <dbReference type="SAM" id="MobiDB-lite"/>
    </source>
</evidence>
<evidence type="ECO:0000256" key="2">
    <source>
        <dbReference type="ARBA" id="ARBA00023008"/>
    </source>
</evidence>
<feature type="compositionally biased region" description="Pro residues" evidence="3">
    <location>
        <begin position="128"/>
        <end position="152"/>
    </location>
</feature>